<evidence type="ECO:0000313" key="3">
    <source>
        <dbReference type="Proteomes" id="UP000079169"/>
    </source>
</evidence>
<dbReference type="AlphaFoldDB" id="A0A1S3CX77"/>
<dbReference type="PANTHER" id="PTHR20951:SF2">
    <property type="entry name" value="SPRY DOMAIN-CONTAINING PROTEIN 7"/>
    <property type="match status" value="1"/>
</dbReference>
<dbReference type="Pfam" id="PF00622">
    <property type="entry name" value="SPRY"/>
    <property type="match status" value="1"/>
</dbReference>
<dbReference type="InterPro" id="IPR001870">
    <property type="entry name" value="B30.2/SPRY"/>
</dbReference>
<dbReference type="KEGG" id="dci:103506930"/>
<accession>A0A1S3CX77</accession>
<dbReference type="RefSeq" id="XP_008469576.1">
    <property type="nucleotide sequence ID" value="XM_008471354.3"/>
</dbReference>
<dbReference type="GeneID" id="103506930"/>
<reference evidence="4" key="1">
    <citation type="submission" date="2025-08" db="UniProtKB">
        <authorList>
            <consortium name="RefSeq"/>
        </authorList>
    </citation>
    <scope>IDENTIFICATION</scope>
</reference>
<gene>
    <name evidence="4" type="primary">LOC103506930</name>
</gene>
<dbReference type="PROSITE" id="PS50188">
    <property type="entry name" value="B302_SPRY"/>
    <property type="match status" value="1"/>
</dbReference>
<dbReference type="CDD" id="cd12880">
    <property type="entry name" value="SPRYD7"/>
    <property type="match status" value="1"/>
</dbReference>
<dbReference type="SUPFAM" id="SSF49899">
    <property type="entry name" value="Concanavalin A-like lectins/glucanases"/>
    <property type="match status" value="1"/>
</dbReference>
<dbReference type="SMART" id="SM00449">
    <property type="entry name" value="SPRY"/>
    <property type="match status" value="1"/>
</dbReference>
<dbReference type="Gene3D" id="2.60.120.920">
    <property type="match status" value="1"/>
</dbReference>
<proteinExistence type="predicted"/>
<dbReference type="Proteomes" id="UP000079169">
    <property type="component" value="Unplaced"/>
</dbReference>
<feature type="domain" description="B30.2/SPRY" evidence="2">
    <location>
        <begin position="1"/>
        <end position="181"/>
    </location>
</feature>
<sequence>MALNVSLVINCFKNCFASPQHFAPEVNPITLDPNHMGHEVVLVKNNLRICGTGGALGSAPLVQSKSYFEVKIQQSGIWGLGLATYNTNLNNAPGGIDPESWILTHEGSLKHNNLELRKTDHVPQEGDIVGVTFDHIELNFYLNGKNIDCPISNIKGSVFPALFVGEGAILDLIVDSFTYPPPSGFDRIMIEQSLL</sequence>
<dbReference type="OrthoDB" id="40953at2759"/>
<dbReference type="InterPro" id="IPR043136">
    <property type="entry name" value="B30.2/SPRY_sf"/>
</dbReference>
<evidence type="ECO:0000256" key="1">
    <source>
        <dbReference type="ARBA" id="ARBA00021772"/>
    </source>
</evidence>
<dbReference type="OMA" id="HMGNEVV"/>
<dbReference type="InterPro" id="IPR013320">
    <property type="entry name" value="ConA-like_dom_sf"/>
</dbReference>
<keyword evidence="3" id="KW-1185">Reference proteome</keyword>
<dbReference type="PaxDb" id="121845-A0A1S3CX77"/>
<evidence type="ECO:0000313" key="4">
    <source>
        <dbReference type="RefSeq" id="XP_008469576.1"/>
    </source>
</evidence>
<protein>
    <recommendedName>
        <fullName evidence="1">SPRY domain-containing protein 7</fullName>
    </recommendedName>
</protein>
<dbReference type="InterPro" id="IPR035766">
    <property type="entry name" value="SPRYD7"/>
</dbReference>
<dbReference type="InterPro" id="IPR003877">
    <property type="entry name" value="SPRY_dom"/>
</dbReference>
<dbReference type="STRING" id="121845.A0A1S3CX77"/>
<dbReference type="PANTHER" id="PTHR20951">
    <property type="entry name" value="C13ORF1 PROTEIN-RELATED"/>
    <property type="match status" value="1"/>
</dbReference>
<evidence type="ECO:0000259" key="2">
    <source>
        <dbReference type="PROSITE" id="PS50188"/>
    </source>
</evidence>
<name>A0A1S3CX77_DIACI</name>
<organism evidence="3 4">
    <name type="scientific">Diaphorina citri</name>
    <name type="common">Asian citrus psyllid</name>
    <dbReference type="NCBI Taxonomy" id="121845"/>
    <lineage>
        <taxon>Eukaryota</taxon>
        <taxon>Metazoa</taxon>
        <taxon>Ecdysozoa</taxon>
        <taxon>Arthropoda</taxon>
        <taxon>Hexapoda</taxon>
        <taxon>Insecta</taxon>
        <taxon>Pterygota</taxon>
        <taxon>Neoptera</taxon>
        <taxon>Paraneoptera</taxon>
        <taxon>Hemiptera</taxon>
        <taxon>Sternorrhyncha</taxon>
        <taxon>Psylloidea</taxon>
        <taxon>Psyllidae</taxon>
        <taxon>Diaphorininae</taxon>
        <taxon>Diaphorina</taxon>
    </lineage>
</organism>